<evidence type="ECO:0000313" key="1">
    <source>
        <dbReference type="EMBL" id="KEO84546.1"/>
    </source>
</evidence>
<organism evidence="1 2">
    <name type="scientific">Tumebacillus flagellatus</name>
    <dbReference type="NCBI Taxonomy" id="1157490"/>
    <lineage>
        <taxon>Bacteria</taxon>
        <taxon>Bacillati</taxon>
        <taxon>Bacillota</taxon>
        <taxon>Bacilli</taxon>
        <taxon>Bacillales</taxon>
        <taxon>Alicyclobacillaceae</taxon>
        <taxon>Tumebacillus</taxon>
    </lineage>
</organism>
<accession>A0A074LQZ6</accession>
<comment type="caution">
    <text evidence="1">The sequence shown here is derived from an EMBL/GenBank/DDBJ whole genome shotgun (WGS) entry which is preliminary data.</text>
</comment>
<proteinExistence type="predicted"/>
<dbReference type="EMBL" id="JMIR01000003">
    <property type="protein sequence ID" value="KEO84546.1"/>
    <property type="molecule type" value="Genomic_DNA"/>
</dbReference>
<reference evidence="1 2" key="1">
    <citation type="journal article" date="2013" name="Int. J. Syst. Evol. Microbiol.">
        <title>Tumebacillus flagellatus sp. nov., an alpha-amylase/pullulanase-producing bacterium isolated from cassava wastewater.</title>
        <authorList>
            <person name="Wang Q."/>
            <person name="Xie N."/>
            <person name="Qin Y."/>
            <person name="Shen N."/>
            <person name="Zhu J."/>
            <person name="Mi H."/>
            <person name="Huang R."/>
        </authorList>
    </citation>
    <scope>NUCLEOTIDE SEQUENCE [LARGE SCALE GENOMIC DNA]</scope>
    <source>
        <strain evidence="1 2">GST4</strain>
    </source>
</reference>
<evidence type="ECO:0000313" key="2">
    <source>
        <dbReference type="Proteomes" id="UP000027931"/>
    </source>
</evidence>
<gene>
    <name evidence="1" type="ORF">EL26_03235</name>
</gene>
<name>A0A074LQZ6_9BACL</name>
<dbReference type="AlphaFoldDB" id="A0A074LQZ6"/>
<dbReference type="Proteomes" id="UP000027931">
    <property type="component" value="Unassembled WGS sequence"/>
</dbReference>
<protein>
    <submittedName>
        <fullName evidence="1">Uncharacterized protein</fullName>
    </submittedName>
</protein>
<dbReference type="STRING" id="1157490.EL26_03235"/>
<sequence length="154" mass="17236">MIIILSGRKQTDEVVSMRVNRIAGLVKQRAWAIGHYKDPQPILDCIEHVLTEWEFPAEVDVLVTNWQGNGCHVHTKVLVKIGSEVYPVILSETCEPDVLAFTPNDVIYLLAAVVEETEEELSKLTTAGAQITDSVAWLLQQMEQTEALHDNNTI</sequence>
<keyword evidence="2" id="KW-1185">Reference proteome</keyword>